<dbReference type="AlphaFoldDB" id="A0A2S4MBQ8"/>
<reference evidence="2 3" key="1">
    <citation type="submission" date="2018-01" db="EMBL/GenBank/DDBJ databases">
        <title>Genomic Encyclopedia of Type Strains, Phase III (KMG-III): the genomes of soil and plant-associated and newly described type strains.</title>
        <authorList>
            <person name="Whitman W."/>
        </authorList>
    </citation>
    <scope>NUCLEOTIDE SEQUENCE [LARGE SCALE GENOMIC DNA]</scope>
    <source>
        <strain evidence="2 3">JCM 18070</strain>
    </source>
</reference>
<gene>
    <name evidence="2" type="ORF">B0G62_105141</name>
</gene>
<dbReference type="EMBL" id="PQGA01000005">
    <property type="protein sequence ID" value="POR52173.1"/>
    <property type="molecule type" value="Genomic_DNA"/>
</dbReference>
<name>A0A2S4MBQ8_9BURK</name>
<dbReference type="OrthoDB" id="9931831at2"/>
<protein>
    <submittedName>
        <fullName evidence="2">Uncharacterized protein</fullName>
    </submittedName>
</protein>
<keyword evidence="3" id="KW-1185">Reference proteome</keyword>
<keyword evidence="1" id="KW-0812">Transmembrane</keyword>
<sequence>MKNTALAASAFVAVDVFLVVYIAMLIYGFSITAGACKALKADTAGVTELADLKAVCRKQADPMSWLTLASGRLFHA</sequence>
<evidence type="ECO:0000256" key="1">
    <source>
        <dbReference type="SAM" id="Phobius"/>
    </source>
</evidence>
<keyword evidence="1" id="KW-1133">Transmembrane helix</keyword>
<organism evidence="2 3">
    <name type="scientific">Paraburkholderia eburnea</name>
    <dbReference type="NCBI Taxonomy" id="1189126"/>
    <lineage>
        <taxon>Bacteria</taxon>
        <taxon>Pseudomonadati</taxon>
        <taxon>Pseudomonadota</taxon>
        <taxon>Betaproteobacteria</taxon>
        <taxon>Burkholderiales</taxon>
        <taxon>Burkholderiaceae</taxon>
        <taxon>Paraburkholderia</taxon>
    </lineage>
</organism>
<keyword evidence="1" id="KW-0472">Membrane</keyword>
<proteinExistence type="predicted"/>
<comment type="caution">
    <text evidence="2">The sequence shown here is derived from an EMBL/GenBank/DDBJ whole genome shotgun (WGS) entry which is preliminary data.</text>
</comment>
<evidence type="ECO:0000313" key="3">
    <source>
        <dbReference type="Proteomes" id="UP000237381"/>
    </source>
</evidence>
<feature type="transmembrane region" description="Helical" evidence="1">
    <location>
        <begin position="6"/>
        <end position="29"/>
    </location>
</feature>
<dbReference type="RefSeq" id="WP_103704555.1">
    <property type="nucleotide sequence ID" value="NZ_PQGA01000005.1"/>
</dbReference>
<evidence type="ECO:0000313" key="2">
    <source>
        <dbReference type="EMBL" id="POR52173.1"/>
    </source>
</evidence>
<dbReference type="Proteomes" id="UP000237381">
    <property type="component" value="Unassembled WGS sequence"/>
</dbReference>
<accession>A0A2S4MBQ8</accession>